<organism evidence="1 2">
    <name type="scientific">Ktedonospora formicarum</name>
    <dbReference type="NCBI Taxonomy" id="2778364"/>
    <lineage>
        <taxon>Bacteria</taxon>
        <taxon>Bacillati</taxon>
        <taxon>Chloroflexota</taxon>
        <taxon>Ktedonobacteria</taxon>
        <taxon>Ktedonobacterales</taxon>
        <taxon>Ktedonobacteraceae</taxon>
        <taxon>Ktedonospora</taxon>
    </lineage>
</organism>
<protein>
    <submittedName>
        <fullName evidence="1">Uncharacterized protein</fullName>
    </submittedName>
</protein>
<evidence type="ECO:0000313" key="2">
    <source>
        <dbReference type="Proteomes" id="UP000612362"/>
    </source>
</evidence>
<accession>A0A8J3MT12</accession>
<name>A0A8J3MT12_9CHLR</name>
<gene>
    <name evidence="1" type="ORF">KSX_33260</name>
</gene>
<dbReference type="EMBL" id="BNJF01000001">
    <property type="protein sequence ID" value="GHO45163.1"/>
    <property type="molecule type" value="Genomic_DNA"/>
</dbReference>
<keyword evidence="2" id="KW-1185">Reference proteome</keyword>
<dbReference type="AlphaFoldDB" id="A0A8J3MT12"/>
<evidence type="ECO:0000313" key="1">
    <source>
        <dbReference type="EMBL" id="GHO45163.1"/>
    </source>
</evidence>
<dbReference type="Proteomes" id="UP000612362">
    <property type="component" value="Unassembled WGS sequence"/>
</dbReference>
<comment type="caution">
    <text evidence="1">The sequence shown here is derived from an EMBL/GenBank/DDBJ whole genome shotgun (WGS) entry which is preliminary data.</text>
</comment>
<dbReference type="RefSeq" id="WP_220194510.1">
    <property type="nucleotide sequence ID" value="NZ_BNJF01000001.1"/>
</dbReference>
<reference evidence="1" key="1">
    <citation type="submission" date="2020-10" db="EMBL/GenBank/DDBJ databases">
        <title>Taxonomic study of unclassified bacteria belonging to the class Ktedonobacteria.</title>
        <authorList>
            <person name="Yabe S."/>
            <person name="Wang C.M."/>
            <person name="Zheng Y."/>
            <person name="Sakai Y."/>
            <person name="Cavaletti L."/>
            <person name="Monciardini P."/>
            <person name="Donadio S."/>
        </authorList>
    </citation>
    <scope>NUCLEOTIDE SEQUENCE</scope>
    <source>
        <strain evidence="1">SOSP1-1</strain>
    </source>
</reference>
<proteinExistence type="predicted"/>
<sequence length="91" mass="10205">MSTDPKTASTELTFQTIRNFLVTLATDLDEDGRSAVNSIRDFLEGYYWDGSDIEGMANDLGLFQTEHIDEAYRPLAVMVVNLLELLVSSKE</sequence>